<comment type="cofactor">
    <cofactor evidence="1">
        <name>Mg(2+)</name>
        <dbReference type="ChEBI" id="CHEBI:18420"/>
    </cofactor>
</comment>
<name>A0A0F9KF08_9ZZZZ</name>
<comment type="similarity">
    <text evidence="2">Belongs to the NDK family.</text>
</comment>
<feature type="domain" description="Nucleoside diphosphate kinase-like" evidence="12">
    <location>
        <begin position="1"/>
        <end position="138"/>
    </location>
</feature>
<dbReference type="GO" id="GO:0006183">
    <property type="term" value="P:GTP biosynthetic process"/>
    <property type="evidence" value="ECO:0007669"/>
    <property type="project" value="InterPro"/>
</dbReference>
<organism evidence="13">
    <name type="scientific">marine sediment metagenome</name>
    <dbReference type="NCBI Taxonomy" id="412755"/>
    <lineage>
        <taxon>unclassified sequences</taxon>
        <taxon>metagenomes</taxon>
        <taxon>ecological metagenomes</taxon>
    </lineage>
</organism>
<gene>
    <name evidence="13" type="ORF">LCGC14_1642520</name>
</gene>
<dbReference type="GO" id="GO:0006241">
    <property type="term" value="P:CTP biosynthetic process"/>
    <property type="evidence" value="ECO:0007669"/>
    <property type="project" value="InterPro"/>
</dbReference>
<dbReference type="GO" id="GO:0046872">
    <property type="term" value="F:metal ion binding"/>
    <property type="evidence" value="ECO:0007669"/>
    <property type="project" value="UniProtKB-KW"/>
</dbReference>
<evidence type="ECO:0000256" key="9">
    <source>
        <dbReference type="ARBA" id="ARBA00022840"/>
    </source>
</evidence>
<accession>A0A0F9KF08</accession>
<dbReference type="CDD" id="cd04413">
    <property type="entry name" value="NDPk_I"/>
    <property type="match status" value="1"/>
</dbReference>
<evidence type="ECO:0000256" key="7">
    <source>
        <dbReference type="ARBA" id="ARBA00022741"/>
    </source>
</evidence>
<dbReference type="Pfam" id="PF00334">
    <property type="entry name" value="NDK"/>
    <property type="match status" value="1"/>
</dbReference>
<dbReference type="SMART" id="SM00562">
    <property type="entry name" value="NDK"/>
    <property type="match status" value="1"/>
</dbReference>
<evidence type="ECO:0000256" key="3">
    <source>
        <dbReference type="ARBA" id="ARBA00012966"/>
    </source>
</evidence>
<evidence type="ECO:0000256" key="8">
    <source>
        <dbReference type="ARBA" id="ARBA00022777"/>
    </source>
</evidence>
<dbReference type="InterPro" id="IPR036850">
    <property type="entry name" value="NDK-like_dom_sf"/>
</dbReference>
<dbReference type="EC" id="2.7.4.6" evidence="3"/>
<keyword evidence="10" id="KW-0460">Magnesium</keyword>
<dbReference type="AlphaFoldDB" id="A0A0F9KF08"/>
<evidence type="ECO:0000256" key="6">
    <source>
        <dbReference type="ARBA" id="ARBA00022723"/>
    </source>
</evidence>
<protein>
    <recommendedName>
        <fullName evidence="4">Nucleoside diphosphate kinase</fullName>
        <ecNumber evidence="3">2.7.4.6</ecNumber>
    </recommendedName>
</protein>
<dbReference type="Gene3D" id="3.30.70.141">
    <property type="entry name" value="Nucleoside diphosphate kinase-like domain"/>
    <property type="match status" value="1"/>
</dbReference>
<evidence type="ECO:0000256" key="2">
    <source>
        <dbReference type="ARBA" id="ARBA00008142"/>
    </source>
</evidence>
<evidence type="ECO:0000256" key="10">
    <source>
        <dbReference type="ARBA" id="ARBA00022842"/>
    </source>
</evidence>
<comment type="caution">
    <text evidence="13">The sequence shown here is derived from an EMBL/GenBank/DDBJ whole genome shotgun (WGS) entry which is preliminary data.</text>
</comment>
<dbReference type="PROSITE" id="PS51374">
    <property type="entry name" value="NDPK_LIKE"/>
    <property type="match status" value="1"/>
</dbReference>
<dbReference type="InterPro" id="IPR001564">
    <property type="entry name" value="Nucleoside_diP_kinase"/>
</dbReference>
<proteinExistence type="inferred from homology"/>
<keyword evidence="7" id="KW-0547">Nucleotide-binding</keyword>
<dbReference type="HAMAP" id="MF_00451">
    <property type="entry name" value="NDP_kinase"/>
    <property type="match status" value="1"/>
</dbReference>
<dbReference type="NCBIfam" id="NF001908">
    <property type="entry name" value="PRK00668.1"/>
    <property type="match status" value="1"/>
</dbReference>
<dbReference type="GO" id="GO:0005524">
    <property type="term" value="F:ATP binding"/>
    <property type="evidence" value="ECO:0007669"/>
    <property type="project" value="UniProtKB-KW"/>
</dbReference>
<dbReference type="EMBL" id="LAZR01013705">
    <property type="protein sequence ID" value="KKM20733.1"/>
    <property type="molecule type" value="Genomic_DNA"/>
</dbReference>
<evidence type="ECO:0000256" key="11">
    <source>
        <dbReference type="ARBA" id="ARBA00023080"/>
    </source>
</evidence>
<evidence type="ECO:0000259" key="12">
    <source>
        <dbReference type="SMART" id="SM00562"/>
    </source>
</evidence>
<dbReference type="SUPFAM" id="SSF54919">
    <property type="entry name" value="Nucleoside diphosphate kinase, NDK"/>
    <property type="match status" value="1"/>
</dbReference>
<dbReference type="PRINTS" id="PR01243">
    <property type="entry name" value="NUCDPKINASE"/>
</dbReference>
<evidence type="ECO:0000313" key="13">
    <source>
        <dbReference type="EMBL" id="KKM20733.1"/>
    </source>
</evidence>
<dbReference type="GO" id="GO:0004550">
    <property type="term" value="F:nucleoside diphosphate kinase activity"/>
    <property type="evidence" value="ECO:0007669"/>
    <property type="project" value="UniProtKB-EC"/>
</dbReference>
<evidence type="ECO:0000256" key="4">
    <source>
        <dbReference type="ARBA" id="ARBA00017632"/>
    </source>
</evidence>
<reference evidence="13" key="1">
    <citation type="journal article" date="2015" name="Nature">
        <title>Complex archaea that bridge the gap between prokaryotes and eukaryotes.</title>
        <authorList>
            <person name="Spang A."/>
            <person name="Saw J.H."/>
            <person name="Jorgensen S.L."/>
            <person name="Zaremba-Niedzwiedzka K."/>
            <person name="Martijn J."/>
            <person name="Lind A.E."/>
            <person name="van Eijk R."/>
            <person name="Schleper C."/>
            <person name="Guy L."/>
            <person name="Ettema T.J."/>
        </authorList>
    </citation>
    <scope>NUCLEOTIDE SEQUENCE</scope>
</reference>
<dbReference type="GO" id="GO:0006228">
    <property type="term" value="P:UTP biosynthetic process"/>
    <property type="evidence" value="ECO:0007669"/>
    <property type="project" value="InterPro"/>
</dbReference>
<evidence type="ECO:0000256" key="1">
    <source>
        <dbReference type="ARBA" id="ARBA00001946"/>
    </source>
</evidence>
<keyword evidence="6" id="KW-0479">Metal-binding</keyword>
<keyword evidence="9" id="KW-0067">ATP-binding</keyword>
<keyword evidence="8" id="KW-0418">Kinase</keyword>
<dbReference type="FunFam" id="3.30.70.141:FF:000003">
    <property type="entry name" value="Nucleoside diphosphate kinase"/>
    <property type="match status" value="1"/>
</dbReference>
<dbReference type="PANTHER" id="PTHR11349">
    <property type="entry name" value="NUCLEOSIDE DIPHOSPHATE KINASE"/>
    <property type="match status" value="1"/>
</dbReference>
<evidence type="ECO:0000256" key="5">
    <source>
        <dbReference type="ARBA" id="ARBA00022679"/>
    </source>
</evidence>
<sequence>MERTLVLIKPDGVCKRLVGEVIERIEKEGFRIIGLKMLSFEEKKAEELYHPHKDKNFFPGLIEFMLTAPSVALVAEGKGVVQRVRELIGERVPEEANPGTIRREYASDGRRNIVHGSDSSGSARREIECLFSPQELYSYQDNHWLESEPG</sequence>
<dbReference type="InterPro" id="IPR034907">
    <property type="entry name" value="NDK-like_dom"/>
</dbReference>
<keyword evidence="5" id="KW-0808">Transferase</keyword>
<keyword evidence="11" id="KW-0546">Nucleotide metabolism</keyword>